<feature type="transmembrane region" description="Helical" evidence="6">
    <location>
        <begin position="49"/>
        <end position="67"/>
    </location>
</feature>
<name>A0A382H145_9ZZZZ</name>
<keyword evidence="5 6" id="KW-0472">Membrane</keyword>
<comment type="subcellular location">
    <subcellularLocation>
        <location evidence="1">Cell membrane</location>
        <topology evidence="1">Multi-pass membrane protein</topology>
    </subcellularLocation>
</comment>
<gene>
    <name evidence="7" type="ORF">METZ01_LOCUS233773</name>
</gene>
<keyword evidence="3 6" id="KW-0812">Transmembrane</keyword>
<evidence type="ECO:0000256" key="2">
    <source>
        <dbReference type="ARBA" id="ARBA00022475"/>
    </source>
</evidence>
<evidence type="ECO:0000256" key="6">
    <source>
        <dbReference type="SAM" id="Phobius"/>
    </source>
</evidence>
<accession>A0A382H145</accession>
<feature type="transmembrane region" description="Helical" evidence="6">
    <location>
        <begin position="146"/>
        <end position="167"/>
    </location>
</feature>
<protein>
    <recommendedName>
        <fullName evidence="8">Lysine transporter LysE</fullName>
    </recommendedName>
</protein>
<proteinExistence type="predicted"/>
<dbReference type="EMBL" id="UINC01058540">
    <property type="protein sequence ID" value="SVB80919.1"/>
    <property type="molecule type" value="Genomic_DNA"/>
</dbReference>
<dbReference type="GO" id="GO:0005886">
    <property type="term" value="C:plasma membrane"/>
    <property type="evidence" value="ECO:0007669"/>
    <property type="project" value="UniProtKB-SubCell"/>
</dbReference>
<dbReference type="InterPro" id="IPR001123">
    <property type="entry name" value="LeuE-type"/>
</dbReference>
<dbReference type="GO" id="GO:0015171">
    <property type="term" value="F:amino acid transmembrane transporter activity"/>
    <property type="evidence" value="ECO:0007669"/>
    <property type="project" value="TreeGrafter"/>
</dbReference>
<feature type="transmembrane region" description="Helical" evidence="6">
    <location>
        <begin position="74"/>
        <end position="93"/>
    </location>
</feature>
<evidence type="ECO:0000256" key="4">
    <source>
        <dbReference type="ARBA" id="ARBA00022989"/>
    </source>
</evidence>
<keyword evidence="2" id="KW-1003">Cell membrane</keyword>
<reference evidence="7" key="1">
    <citation type="submission" date="2018-05" db="EMBL/GenBank/DDBJ databases">
        <authorList>
            <person name="Lanie J.A."/>
            <person name="Ng W.-L."/>
            <person name="Kazmierczak K.M."/>
            <person name="Andrzejewski T.M."/>
            <person name="Davidsen T.M."/>
            <person name="Wayne K.J."/>
            <person name="Tettelin H."/>
            <person name="Glass J.I."/>
            <person name="Rusch D."/>
            <person name="Podicherti R."/>
            <person name="Tsui H.-C.T."/>
            <person name="Winkler M.E."/>
        </authorList>
    </citation>
    <scope>NUCLEOTIDE SEQUENCE</scope>
</reference>
<dbReference type="AlphaFoldDB" id="A0A382H145"/>
<evidence type="ECO:0000256" key="5">
    <source>
        <dbReference type="ARBA" id="ARBA00023136"/>
    </source>
</evidence>
<dbReference type="PANTHER" id="PTHR30086:SF16">
    <property type="entry name" value="AMINO ACID EFFLUX PERMEASE RHTB FAMILY"/>
    <property type="match status" value="1"/>
</dbReference>
<evidence type="ECO:0008006" key="8">
    <source>
        <dbReference type="Google" id="ProtNLM"/>
    </source>
</evidence>
<evidence type="ECO:0000256" key="1">
    <source>
        <dbReference type="ARBA" id="ARBA00004651"/>
    </source>
</evidence>
<keyword evidence="4 6" id="KW-1133">Transmembrane helix</keyword>
<organism evidence="7">
    <name type="scientific">marine metagenome</name>
    <dbReference type="NCBI Taxonomy" id="408172"/>
    <lineage>
        <taxon>unclassified sequences</taxon>
        <taxon>metagenomes</taxon>
        <taxon>ecological metagenomes</taxon>
    </lineage>
</organism>
<sequence>MDIKSLIGMSFVCAMGAISPGPSLAVVLRNTISGGRTRGVMTGIGHGLGFGIYAFIAVMGLSSLLLANEQIFNLLQWAGALVLIWLAFNMITHNPSVPSKEHEGSGHRGFLEGFMIAFLNPKILVFLVAVFSQFINPDITNLGRFIMAMMAGVIDTTWYVLVAVVLAGTPIVDKLRVNAVMIDRSIGVVLLMLAILLIVKTLGLEISIGNDDVANTFVLV</sequence>
<feature type="transmembrane region" description="Helical" evidence="6">
    <location>
        <begin position="113"/>
        <end position="134"/>
    </location>
</feature>
<dbReference type="PANTHER" id="PTHR30086">
    <property type="entry name" value="ARGININE EXPORTER PROTEIN ARGO"/>
    <property type="match status" value="1"/>
</dbReference>
<evidence type="ECO:0000256" key="3">
    <source>
        <dbReference type="ARBA" id="ARBA00022692"/>
    </source>
</evidence>
<feature type="transmembrane region" description="Helical" evidence="6">
    <location>
        <begin position="179"/>
        <end position="199"/>
    </location>
</feature>
<dbReference type="Pfam" id="PF01810">
    <property type="entry name" value="LysE"/>
    <property type="match status" value="1"/>
</dbReference>
<evidence type="ECO:0000313" key="7">
    <source>
        <dbReference type="EMBL" id="SVB80919.1"/>
    </source>
</evidence>